<evidence type="ECO:0000256" key="12">
    <source>
        <dbReference type="PIRSR" id="PIRSR000447-1"/>
    </source>
</evidence>
<evidence type="ECO:0000313" key="15">
    <source>
        <dbReference type="EMBL" id="ETZ06993.1"/>
    </source>
</evidence>
<dbReference type="AlphaFoldDB" id="W6TDB7"/>
<protein>
    <recommendedName>
        <fullName evidence="4 11">3-oxoacyl-[acyl-carrier-protein] synthase 2</fullName>
        <ecNumber evidence="3 11">2.3.1.179</ecNumber>
    </recommendedName>
</protein>
<keyword evidence="7" id="KW-0276">Fatty acid metabolism</keyword>
<dbReference type="InterPro" id="IPR014031">
    <property type="entry name" value="Ketoacyl_synth_C"/>
</dbReference>
<proteinExistence type="inferred from homology"/>
<dbReference type="InterPro" id="IPR020841">
    <property type="entry name" value="PKS_Beta-ketoAc_synthase_dom"/>
</dbReference>
<dbReference type="Pfam" id="PF02801">
    <property type="entry name" value="Ketoacyl-synt_C"/>
    <property type="match status" value="1"/>
</dbReference>
<evidence type="ECO:0000256" key="13">
    <source>
        <dbReference type="RuleBase" id="RU003694"/>
    </source>
</evidence>
<dbReference type="InterPro" id="IPR016039">
    <property type="entry name" value="Thiolase-like"/>
</dbReference>
<keyword evidence="5 11" id="KW-0444">Lipid biosynthesis</keyword>
<feature type="domain" description="Ketosynthase family 3 (KS3)" evidence="14">
    <location>
        <begin position="2"/>
        <end position="417"/>
    </location>
</feature>
<dbReference type="InterPro" id="IPR014030">
    <property type="entry name" value="Ketoacyl_synth_N"/>
</dbReference>
<gene>
    <name evidence="15" type="ORF">P618_200833</name>
</gene>
<dbReference type="EC" id="2.3.1.179" evidence="3 11"/>
<dbReference type="InterPro" id="IPR018201">
    <property type="entry name" value="Ketoacyl_synth_AS"/>
</dbReference>
<dbReference type="NCBIfam" id="NF005589">
    <property type="entry name" value="PRK07314.1"/>
    <property type="match status" value="1"/>
</dbReference>
<reference evidence="15 16" key="1">
    <citation type="journal article" date="2014" name="FEMS Microbiol. Lett.">
        <title>Draft genome sequences of three Holospora species (Holospora obtusa, Holospora undulata, and Holospora elegans), endonuclear symbiotic bacteria of the ciliate Paramecium caudatum.</title>
        <authorList>
            <person name="Dohra H."/>
            <person name="Tanaka K."/>
            <person name="Suzuki T."/>
            <person name="Fujishima M."/>
            <person name="Suzuki H."/>
        </authorList>
    </citation>
    <scope>NUCLEOTIDE SEQUENCE [LARGE SCALE GENOMIC DNA]</scope>
    <source>
        <strain evidence="15 16">F1</strain>
    </source>
</reference>
<evidence type="ECO:0000256" key="2">
    <source>
        <dbReference type="ARBA" id="ARBA00008467"/>
    </source>
</evidence>
<accession>W6TDB7</accession>
<comment type="catalytic activity">
    <reaction evidence="11">
        <text>a fatty acyl-[ACP] + malonyl-[ACP] + H(+) = a 3-oxoacyl-[ACP] + holo-[ACP] + CO2</text>
        <dbReference type="Rhea" id="RHEA:22836"/>
        <dbReference type="Rhea" id="RHEA-COMP:9623"/>
        <dbReference type="Rhea" id="RHEA-COMP:9685"/>
        <dbReference type="Rhea" id="RHEA-COMP:9916"/>
        <dbReference type="Rhea" id="RHEA-COMP:14125"/>
        <dbReference type="ChEBI" id="CHEBI:15378"/>
        <dbReference type="ChEBI" id="CHEBI:16526"/>
        <dbReference type="ChEBI" id="CHEBI:64479"/>
        <dbReference type="ChEBI" id="CHEBI:78449"/>
        <dbReference type="ChEBI" id="CHEBI:78776"/>
        <dbReference type="ChEBI" id="CHEBI:138651"/>
    </reaction>
</comment>
<keyword evidence="9 11" id="KW-0275">Fatty acid biosynthesis</keyword>
<evidence type="ECO:0000256" key="11">
    <source>
        <dbReference type="PIRNR" id="PIRNR000447"/>
    </source>
</evidence>
<comment type="caution">
    <text evidence="15">The sequence shown here is derived from an EMBL/GenBank/DDBJ whole genome shotgun (WGS) entry which is preliminary data.</text>
</comment>
<dbReference type="NCBIfam" id="TIGR03150">
    <property type="entry name" value="fabF"/>
    <property type="match status" value="1"/>
</dbReference>
<dbReference type="PROSITE" id="PS00606">
    <property type="entry name" value="KS3_1"/>
    <property type="match status" value="1"/>
</dbReference>
<sequence length="421" mass="44876">MIHRVVVTGIGVISPLGVGVSWVWDQLIKGKSGIRSIDLGDSDIPCKIAGTIPEGNQEGQLDFSRWVVPGELRKMDRFIALAVVSALEALKDSGFDPHLEPEDTAVFFGSGIGGLPFIEKYVNGLAVRYREVSPFFVPGALINLTSGRIGMLTGAKGPSLGFATACAAGAHAIGEAFYAIASGRTKVVISGGSEATVCKIGIAGFSSMRALSVRNHEPEKASRPWDKDRDGFVMGEGAVTLILENLDHALSRGAKIYAEIVGYGATSDAYHVTAASGEGAYRSMKEALRVAKIFPEDVGYINAHGTSTPLGDKVELEAVERLFCEVPKERLPLMSSTKSSTGHLLGASGALEAFFSIMALRHKIIPATLNLESFESTDRDLGIDLVPCISRKVENFSYALSNSFGFGGTNASLIFKVWDQE</sequence>
<keyword evidence="6 11" id="KW-0808">Transferase</keyword>
<evidence type="ECO:0000256" key="9">
    <source>
        <dbReference type="ARBA" id="ARBA00023160"/>
    </source>
</evidence>
<evidence type="ECO:0000313" key="16">
    <source>
        <dbReference type="Proteomes" id="UP000019112"/>
    </source>
</evidence>
<comment type="similarity">
    <text evidence="2 11 13">Belongs to the thiolase-like superfamily. Beta-ketoacyl-ACP synthases family.</text>
</comment>
<dbReference type="PIRSF" id="PIRSF000447">
    <property type="entry name" value="KAS_II"/>
    <property type="match status" value="1"/>
</dbReference>
<keyword evidence="10 11" id="KW-0012">Acyltransferase</keyword>
<comment type="function">
    <text evidence="11">Involved in the type II fatty acid elongation cycle. Catalyzes the elongation of a wide range of acyl-ACP by the addition of two carbons from malonyl-ACP to an acyl acceptor. Can efficiently catalyze the conversion of palmitoleoyl-ACP (cis-hexadec-9-enoyl-ACP) to cis-vaccenoyl-ACP (cis-octadec-11-enoyl-ACP), an essential step in the thermal regulation of fatty acid composition.</text>
</comment>
<keyword evidence="16" id="KW-1185">Reference proteome</keyword>
<dbReference type="FunFam" id="3.40.47.10:FF:000018">
    <property type="entry name" value="3-oxoacyl-[acyl-carrier-protein] synthase 2"/>
    <property type="match status" value="1"/>
</dbReference>
<dbReference type="GO" id="GO:0006633">
    <property type="term" value="P:fatty acid biosynthetic process"/>
    <property type="evidence" value="ECO:0007669"/>
    <property type="project" value="UniProtKB-UniRule"/>
</dbReference>
<dbReference type="STRING" id="1399147.P618_200833"/>
<comment type="pathway">
    <text evidence="1 11">Lipid metabolism; fatty acid biosynthesis.</text>
</comment>
<dbReference type="RefSeq" id="WP_021826968.1">
    <property type="nucleotide sequence ID" value="NZ_AWTR02000073.1"/>
</dbReference>
<dbReference type="GO" id="GO:0004315">
    <property type="term" value="F:3-oxoacyl-[acyl-carrier-protein] synthase activity"/>
    <property type="evidence" value="ECO:0007669"/>
    <property type="project" value="UniProtKB-UniRule"/>
</dbReference>
<evidence type="ECO:0000256" key="5">
    <source>
        <dbReference type="ARBA" id="ARBA00022516"/>
    </source>
</evidence>
<dbReference type="UniPathway" id="UPA00094"/>
<evidence type="ECO:0000256" key="4">
    <source>
        <dbReference type="ARBA" id="ARBA00014657"/>
    </source>
</evidence>
<dbReference type="PROSITE" id="PS52004">
    <property type="entry name" value="KS3_2"/>
    <property type="match status" value="1"/>
</dbReference>
<name>W6TDB7_HOLOB</name>
<dbReference type="eggNOG" id="COG0304">
    <property type="taxonomic scope" value="Bacteria"/>
</dbReference>
<dbReference type="EMBL" id="AWTR02000073">
    <property type="protein sequence ID" value="ETZ06993.1"/>
    <property type="molecule type" value="Genomic_DNA"/>
</dbReference>
<keyword evidence="8" id="KW-0443">Lipid metabolism</keyword>
<dbReference type="PANTHER" id="PTHR11712:SF336">
    <property type="entry name" value="3-OXOACYL-[ACYL-CARRIER-PROTEIN] SYNTHASE, MITOCHONDRIAL"/>
    <property type="match status" value="1"/>
</dbReference>
<dbReference type="Pfam" id="PF00109">
    <property type="entry name" value="ketoacyl-synt"/>
    <property type="match status" value="1"/>
</dbReference>
<evidence type="ECO:0000256" key="10">
    <source>
        <dbReference type="ARBA" id="ARBA00023315"/>
    </source>
</evidence>
<evidence type="ECO:0000256" key="8">
    <source>
        <dbReference type="ARBA" id="ARBA00023098"/>
    </source>
</evidence>
<dbReference type="InterPro" id="IPR000794">
    <property type="entry name" value="Beta-ketoacyl_synthase"/>
</dbReference>
<evidence type="ECO:0000256" key="1">
    <source>
        <dbReference type="ARBA" id="ARBA00005194"/>
    </source>
</evidence>
<evidence type="ECO:0000256" key="3">
    <source>
        <dbReference type="ARBA" id="ARBA00012356"/>
    </source>
</evidence>
<dbReference type="InterPro" id="IPR017568">
    <property type="entry name" value="3-oxoacyl-ACP_synth-2"/>
</dbReference>
<dbReference type="SUPFAM" id="SSF53901">
    <property type="entry name" value="Thiolase-like"/>
    <property type="match status" value="2"/>
</dbReference>
<dbReference type="Proteomes" id="UP000019112">
    <property type="component" value="Unassembled WGS sequence"/>
</dbReference>
<comment type="catalytic activity">
    <reaction evidence="11">
        <text>(9Z)-hexadecenoyl-[ACP] + malonyl-[ACP] + H(+) = 3-oxo-(11Z)-octadecenoyl-[ACP] + holo-[ACP] + CO2</text>
        <dbReference type="Rhea" id="RHEA:55040"/>
        <dbReference type="Rhea" id="RHEA-COMP:9623"/>
        <dbReference type="Rhea" id="RHEA-COMP:9685"/>
        <dbReference type="Rhea" id="RHEA-COMP:10800"/>
        <dbReference type="Rhea" id="RHEA-COMP:14074"/>
        <dbReference type="ChEBI" id="CHEBI:15378"/>
        <dbReference type="ChEBI" id="CHEBI:16526"/>
        <dbReference type="ChEBI" id="CHEBI:64479"/>
        <dbReference type="ChEBI" id="CHEBI:78449"/>
        <dbReference type="ChEBI" id="CHEBI:83989"/>
        <dbReference type="ChEBI" id="CHEBI:138538"/>
        <dbReference type="EC" id="2.3.1.179"/>
    </reaction>
</comment>
<dbReference type="Gene3D" id="3.40.47.10">
    <property type="match status" value="1"/>
</dbReference>
<feature type="active site" description="For beta-ketoacyl synthase activity" evidence="12">
    <location>
        <position position="166"/>
    </location>
</feature>
<dbReference type="OrthoDB" id="9808669at2"/>
<dbReference type="CDD" id="cd00834">
    <property type="entry name" value="KAS_I_II"/>
    <property type="match status" value="1"/>
</dbReference>
<dbReference type="PANTHER" id="PTHR11712">
    <property type="entry name" value="POLYKETIDE SYNTHASE-RELATED"/>
    <property type="match status" value="1"/>
</dbReference>
<evidence type="ECO:0000256" key="7">
    <source>
        <dbReference type="ARBA" id="ARBA00022832"/>
    </source>
</evidence>
<dbReference type="SMART" id="SM00825">
    <property type="entry name" value="PKS_KS"/>
    <property type="match status" value="1"/>
</dbReference>
<evidence type="ECO:0000259" key="14">
    <source>
        <dbReference type="PROSITE" id="PS52004"/>
    </source>
</evidence>
<evidence type="ECO:0000256" key="6">
    <source>
        <dbReference type="ARBA" id="ARBA00022679"/>
    </source>
</evidence>
<organism evidence="15 16">
    <name type="scientific">Holospora obtusa F1</name>
    <dbReference type="NCBI Taxonomy" id="1399147"/>
    <lineage>
        <taxon>Bacteria</taxon>
        <taxon>Pseudomonadati</taxon>
        <taxon>Pseudomonadota</taxon>
        <taxon>Alphaproteobacteria</taxon>
        <taxon>Holosporales</taxon>
        <taxon>Holosporaceae</taxon>
        <taxon>Holospora</taxon>
    </lineage>
</organism>